<dbReference type="GO" id="GO:0030288">
    <property type="term" value="C:outer membrane-bounded periplasmic space"/>
    <property type="evidence" value="ECO:0007669"/>
    <property type="project" value="TreeGrafter"/>
</dbReference>
<evidence type="ECO:0000256" key="2">
    <source>
        <dbReference type="ARBA" id="ARBA00007639"/>
    </source>
</evidence>
<dbReference type="EMBL" id="JACJVR010000086">
    <property type="protein sequence ID" value="MBB6694129.1"/>
    <property type="molecule type" value="Genomic_DNA"/>
</dbReference>
<dbReference type="Gene3D" id="3.40.50.2300">
    <property type="match status" value="2"/>
</dbReference>
<feature type="compositionally biased region" description="Low complexity" evidence="3">
    <location>
        <begin position="329"/>
        <end position="354"/>
    </location>
</feature>
<evidence type="ECO:0000259" key="4">
    <source>
        <dbReference type="Pfam" id="PF13407"/>
    </source>
</evidence>
<feature type="region of interest" description="Disordered" evidence="3">
    <location>
        <begin position="326"/>
        <end position="372"/>
    </location>
</feature>
<name>A0A841U2X5_9BACL</name>
<dbReference type="InterPro" id="IPR028082">
    <property type="entry name" value="Peripla_BP_I"/>
</dbReference>
<dbReference type="SUPFAM" id="SSF53822">
    <property type="entry name" value="Periplasmic binding protein-like I"/>
    <property type="match status" value="1"/>
</dbReference>
<dbReference type="InterPro" id="IPR050555">
    <property type="entry name" value="Bact_Solute-Bind_Prot2"/>
</dbReference>
<keyword evidence="6" id="KW-1185">Reference proteome</keyword>
<protein>
    <submittedName>
        <fullName evidence="5">Substrate-binding domain-containing protein</fullName>
    </submittedName>
</protein>
<feature type="domain" description="Periplasmic binding protein" evidence="4">
    <location>
        <begin position="51"/>
        <end position="305"/>
    </location>
</feature>
<evidence type="ECO:0000313" key="5">
    <source>
        <dbReference type="EMBL" id="MBB6694129.1"/>
    </source>
</evidence>
<dbReference type="AlphaFoldDB" id="A0A841U2X5"/>
<proteinExistence type="inferred from homology"/>
<evidence type="ECO:0000256" key="1">
    <source>
        <dbReference type="ARBA" id="ARBA00004196"/>
    </source>
</evidence>
<comment type="similarity">
    <text evidence="2">Belongs to the bacterial solute-binding protein 2 family.</text>
</comment>
<dbReference type="PANTHER" id="PTHR30036:SF7">
    <property type="entry name" value="ABC TRANSPORTER PERIPLASMIC-BINDING PROTEIN YPHF"/>
    <property type="match status" value="1"/>
</dbReference>
<gene>
    <name evidence="5" type="ORF">H7B90_22255</name>
</gene>
<dbReference type="PANTHER" id="PTHR30036">
    <property type="entry name" value="D-XYLOSE-BINDING PERIPLASMIC PROTEIN"/>
    <property type="match status" value="1"/>
</dbReference>
<dbReference type="GO" id="GO:0030246">
    <property type="term" value="F:carbohydrate binding"/>
    <property type="evidence" value="ECO:0007669"/>
    <property type="project" value="TreeGrafter"/>
</dbReference>
<accession>A0A841U2X5</accession>
<dbReference type="InterPro" id="IPR025997">
    <property type="entry name" value="SBP_2_dom"/>
</dbReference>
<dbReference type="Pfam" id="PF13407">
    <property type="entry name" value="Peripla_BP_4"/>
    <property type="match status" value="1"/>
</dbReference>
<evidence type="ECO:0000256" key="3">
    <source>
        <dbReference type="SAM" id="MobiDB-lite"/>
    </source>
</evidence>
<organism evidence="5 6">
    <name type="scientific">Cohnella xylanilytica</name>
    <dbReference type="NCBI Taxonomy" id="557555"/>
    <lineage>
        <taxon>Bacteria</taxon>
        <taxon>Bacillati</taxon>
        <taxon>Bacillota</taxon>
        <taxon>Bacilli</taxon>
        <taxon>Bacillales</taxon>
        <taxon>Paenibacillaceae</taxon>
        <taxon>Cohnella</taxon>
    </lineage>
</organism>
<evidence type="ECO:0000313" key="6">
    <source>
        <dbReference type="Proteomes" id="UP000553776"/>
    </source>
</evidence>
<sequence>MSNRIWNVSLLLLAVAFLALLAGFASSVLRTRELAGRLEAPKAAGPSPLRIALISQELDNPFWRSVEEGARASAARYGMEIEYSGPLRIDAGEQTRLLAKSIAEGFDALLVQGVDDPAYAALIDKAADEGIPVVTIDADEPDSRRIAYVGTDNKRAGEEMGRLVVRTVGESGGIGVLLGSEAINQRLRLEGFRGVLERYPKLSVADVRISNISRLQAAQQAEAMLRENPGLRAIVGFSSLDGLGIAEAVQREQASSTVSVFAFDDLENTRQAIRQSRIEATIVQKPYSMGWEAVDVVRSYLAGEKPPELRLTDTAVLDKASLEAGNAEGGVSSDVGGNSDAGGNSDTGGNSDAGENSNTDGHEDAEAGGTGR</sequence>
<comment type="caution">
    <text evidence="5">The sequence shown here is derived from an EMBL/GenBank/DDBJ whole genome shotgun (WGS) entry which is preliminary data.</text>
</comment>
<dbReference type="Proteomes" id="UP000553776">
    <property type="component" value="Unassembled WGS sequence"/>
</dbReference>
<dbReference type="RefSeq" id="WP_185138104.1">
    <property type="nucleotide sequence ID" value="NZ_JACJVR010000086.1"/>
</dbReference>
<comment type="subcellular location">
    <subcellularLocation>
        <location evidence="1">Cell envelope</location>
    </subcellularLocation>
</comment>
<reference evidence="5 6" key="1">
    <citation type="submission" date="2020-08" db="EMBL/GenBank/DDBJ databases">
        <title>Cohnella phylogeny.</title>
        <authorList>
            <person name="Dunlap C."/>
        </authorList>
    </citation>
    <scope>NUCLEOTIDE SEQUENCE [LARGE SCALE GENOMIC DNA]</scope>
    <source>
        <strain evidence="5 6">DSM 25239</strain>
    </source>
</reference>